<proteinExistence type="predicted"/>
<sequence>MMQHNTFQEGMVAWLPSSAAKESSSLACQRHMGVGAVNHPCLIIQLDDARSEALCLQMTSFSKYIKSSTGQQSKVGNMTITEKYPYDSTFRKHYLPISQANSAPHDGLPALELANGTKMSAQSYVKLDGFFRIELAHLTQYKSNTLTLTEHAMCNLTHHFNKFLDGALGRPRPAHGIVSPLWDDGWRPELTADNKLRAEKGELLATGKLQDDSGKSMAAIPSAYKPPVYSTPKYPIEMYPTSTYETPMYGAQMYEAPMYDTRVCGASTYWPSAYGSSAYDIQAYNAQAYDAQAYNAQAYTAPAHDALTWAAVGGNGASSQRPTAYRSASASSYGSSVNGDGGWW</sequence>
<reference evidence="2" key="1">
    <citation type="submission" date="2017-03" db="EMBL/GenBank/DDBJ databases">
        <title>Genomes of endolithic fungi from Antarctica.</title>
        <authorList>
            <person name="Coleine C."/>
            <person name="Masonjones S."/>
            <person name="Stajich J.E."/>
        </authorList>
    </citation>
    <scope>NUCLEOTIDE SEQUENCE [LARGE SCALE GENOMIC DNA]</scope>
    <source>
        <strain evidence="2">CCFEE 5527</strain>
    </source>
</reference>
<keyword evidence="2" id="KW-1185">Reference proteome</keyword>
<comment type="caution">
    <text evidence="1">The sequence shown here is derived from an EMBL/GenBank/DDBJ whole genome shotgun (WGS) entry which is preliminary data.</text>
</comment>
<organism evidence="1 2">
    <name type="scientific">Cryoendolithus antarcticus</name>
    <dbReference type="NCBI Taxonomy" id="1507870"/>
    <lineage>
        <taxon>Eukaryota</taxon>
        <taxon>Fungi</taxon>
        <taxon>Dikarya</taxon>
        <taxon>Ascomycota</taxon>
        <taxon>Pezizomycotina</taxon>
        <taxon>Dothideomycetes</taxon>
        <taxon>Dothideomycetidae</taxon>
        <taxon>Cladosporiales</taxon>
        <taxon>Cladosporiaceae</taxon>
        <taxon>Cryoendolithus</taxon>
    </lineage>
</organism>
<dbReference type="STRING" id="1507870.A0A1V8SUY7"/>
<dbReference type="InParanoid" id="A0A1V8SUY7"/>
<dbReference type="AlphaFoldDB" id="A0A1V8SUY7"/>
<name>A0A1V8SUY7_9PEZI</name>
<evidence type="ECO:0000313" key="2">
    <source>
        <dbReference type="Proteomes" id="UP000192596"/>
    </source>
</evidence>
<gene>
    <name evidence="1" type="ORF">B0A48_11279</name>
</gene>
<dbReference type="OrthoDB" id="8300706at2759"/>
<protein>
    <submittedName>
        <fullName evidence="1">Uncharacterized protein</fullName>
    </submittedName>
</protein>
<dbReference type="EMBL" id="NAJO01000026">
    <property type="protein sequence ID" value="OQO02995.1"/>
    <property type="molecule type" value="Genomic_DNA"/>
</dbReference>
<dbReference type="Proteomes" id="UP000192596">
    <property type="component" value="Unassembled WGS sequence"/>
</dbReference>
<evidence type="ECO:0000313" key="1">
    <source>
        <dbReference type="EMBL" id="OQO02995.1"/>
    </source>
</evidence>
<accession>A0A1V8SUY7</accession>